<evidence type="ECO:0000313" key="5">
    <source>
        <dbReference type="EMBL" id="ORZ11825.1"/>
    </source>
</evidence>
<dbReference type="InterPro" id="IPR001611">
    <property type="entry name" value="Leu-rich_rpt"/>
</dbReference>
<dbReference type="Pfam" id="PF01302">
    <property type="entry name" value="CAP_GLY"/>
    <property type="match status" value="1"/>
</dbReference>
<dbReference type="InterPro" id="IPR029071">
    <property type="entry name" value="Ubiquitin-like_domsf"/>
</dbReference>
<accession>A0A1X2I903</accession>
<dbReference type="Gene3D" id="3.10.20.90">
    <property type="entry name" value="Phosphatidylinositol 3-kinase Catalytic Subunit, Chain A, domain 1"/>
    <property type="match status" value="1"/>
</dbReference>
<dbReference type="InterPro" id="IPR003591">
    <property type="entry name" value="Leu-rich_rpt_typical-subtyp"/>
</dbReference>
<dbReference type="SUPFAM" id="SSF54236">
    <property type="entry name" value="Ubiquitin-like"/>
    <property type="match status" value="1"/>
</dbReference>
<keyword evidence="6" id="KW-1185">Reference proteome</keyword>
<dbReference type="InterPro" id="IPR000938">
    <property type="entry name" value="CAP-Gly_domain"/>
</dbReference>
<dbReference type="InterPro" id="IPR036859">
    <property type="entry name" value="CAP-Gly_dom_sf"/>
</dbReference>
<evidence type="ECO:0000256" key="1">
    <source>
        <dbReference type="ARBA" id="ARBA00022614"/>
    </source>
</evidence>
<name>A0A1X2I903_9FUNG</name>
<dbReference type="Proteomes" id="UP000193560">
    <property type="component" value="Unassembled WGS sequence"/>
</dbReference>
<dbReference type="InterPro" id="IPR032675">
    <property type="entry name" value="LRR_dom_sf"/>
</dbReference>
<dbReference type="SUPFAM" id="SSF52047">
    <property type="entry name" value="RNI-like"/>
    <property type="match status" value="1"/>
</dbReference>
<evidence type="ECO:0000256" key="3">
    <source>
        <dbReference type="ARBA" id="ARBA00023186"/>
    </source>
</evidence>
<gene>
    <name evidence="5" type="ORF">BCR42DRAFT_420712</name>
</gene>
<evidence type="ECO:0000313" key="6">
    <source>
        <dbReference type="Proteomes" id="UP000193560"/>
    </source>
</evidence>
<dbReference type="SMART" id="SM00369">
    <property type="entry name" value="LRR_TYP"/>
    <property type="match status" value="2"/>
</dbReference>
<dbReference type="EMBL" id="MCGE01000020">
    <property type="protein sequence ID" value="ORZ11825.1"/>
    <property type="molecule type" value="Genomic_DNA"/>
</dbReference>
<keyword evidence="3" id="KW-0143">Chaperone</keyword>
<dbReference type="PANTHER" id="PTHR18849:SF0">
    <property type="entry name" value="CILIA- AND FLAGELLA-ASSOCIATED PROTEIN 410-RELATED"/>
    <property type="match status" value="1"/>
</dbReference>
<protein>
    <recommendedName>
        <fullName evidence="4">CAP-Gly domain-containing protein</fullName>
    </recommendedName>
</protein>
<dbReference type="OrthoDB" id="5273213at2759"/>
<dbReference type="PROSITE" id="PS50245">
    <property type="entry name" value="CAP_GLY_2"/>
    <property type="match status" value="1"/>
</dbReference>
<organism evidence="5 6">
    <name type="scientific">Absidia repens</name>
    <dbReference type="NCBI Taxonomy" id="90262"/>
    <lineage>
        <taxon>Eukaryota</taxon>
        <taxon>Fungi</taxon>
        <taxon>Fungi incertae sedis</taxon>
        <taxon>Mucoromycota</taxon>
        <taxon>Mucoromycotina</taxon>
        <taxon>Mucoromycetes</taxon>
        <taxon>Mucorales</taxon>
        <taxon>Cunninghamellaceae</taxon>
        <taxon>Absidia</taxon>
    </lineage>
</organism>
<comment type="caution">
    <text evidence="5">The sequence shown here is derived from an EMBL/GenBank/DDBJ whole genome shotgun (WGS) entry which is preliminary data.</text>
</comment>
<dbReference type="SUPFAM" id="SSF74924">
    <property type="entry name" value="Cap-Gly domain"/>
    <property type="match status" value="1"/>
</dbReference>
<dbReference type="STRING" id="90262.A0A1X2I903"/>
<keyword evidence="2" id="KW-0677">Repeat</keyword>
<feature type="domain" description="CAP-Gly" evidence="4">
    <location>
        <begin position="16"/>
        <end position="60"/>
    </location>
</feature>
<dbReference type="Gene3D" id="3.80.10.10">
    <property type="entry name" value="Ribonuclease Inhibitor"/>
    <property type="match status" value="2"/>
</dbReference>
<keyword evidence="1" id="KW-0433">Leucine-rich repeat</keyword>
<dbReference type="AlphaFoldDB" id="A0A1X2I903"/>
<proteinExistence type="predicted"/>
<evidence type="ECO:0000259" key="4">
    <source>
        <dbReference type="PROSITE" id="PS50245"/>
    </source>
</evidence>
<dbReference type="PANTHER" id="PTHR18849">
    <property type="entry name" value="LEUCINE RICH REPEAT PROTEIN"/>
    <property type="match status" value="1"/>
</dbReference>
<sequence length="534" mass="60269">TRIQVGEDRATIRYIGEVAGSSGQWLGVEWDNDTRGKHDGSHKGTHYFTCRSETSGSFIRYHAKKVLTGRSFLDALVMKYIAEAEVSSSKDAGALYLSGKEVENVGFDKIQKEQSQLSDLKVVGLSDMTIVTDGQDQVISKANLSIEDLDLSKNLINDWTTVASITSQLPCLSMLRLNHIRLLPPSDTLLNSTTPSPFQHLKTLVLCNTHITWNQILQLEPLLLHLEDLQLSGNGIKELNRPLTRLKKLRCINLEDNCIQNWDQVDHLGLLPNLETLFLNGNQIPSITPTPNTFNKLAVLRVDRNQLHHWHSFDILDRLPALVKLRCHENPLFKDLHVEETAAQLVGRIHGLTTLNGNTISDRERIDLERFYLKLCTRDGDTHDTIATKNPRFSDLCRVHGEPDIGQGKNTVGMTTTTTLNQRLMTITLSHLPLTSEQDLLQRHQNNDLPPPTHTLTKRVLATMIVRSLRHVIQKLFGIPASRQHLYLLQQQLPSSQDHGELQSSTVIMDISDDLRDLKYYSIAQGDQIVVLDF</sequence>
<feature type="non-terminal residue" evidence="5">
    <location>
        <position position="1"/>
    </location>
</feature>
<evidence type="ECO:0000256" key="2">
    <source>
        <dbReference type="ARBA" id="ARBA00022737"/>
    </source>
</evidence>
<dbReference type="Gene3D" id="2.30.30.190">
    <property type="entry name" value="CAP Gly-rich-like domain"/>
    <property type="match status" value="1"/>
</dbReference>
<dbReference type="PROSITE" id="PS00845">
    <property type="entry name" value="CAP_GLY_1"/>
    <property type="match status" value="1"/>
</dbReference>
<reference evidence="5 6" key="1">
    <citation type="submission" date="2016-07" db="EMBL/GenBank/DDBJ databases">
        <title>Pervasive Adenine N6-methylation of Active Genes in Fungi.</title>
        <authorList>
            <consortium name="DOE Joint Genome Institute"/>
            <person name="Mondo S.J."/>
            <person name="Dannebaum R.O."/>
            <person name="Kuo R.C."/>
            <person name="Labutti K."/>
            <person name="Haridas S."/>
            <person name="Kuo A."/>
            <person name="Salamov A."/>
            <person name="Ahrendt S.R."/>
            <person name="Lipzen A."/>
            <person name="Sullivan W."/>
            <person name="Andreopoulos W.B."/>
            <person name="Clum A."/>
            <person name="Lindquist E."/>
            <person name="Daum C."/>
            <person name="Ramamoorthy G.K."/>
            <person name="Gryganskyi A."/>
            <person name="Culley D."/>
            <person name="Magnuson J.K."/>
            <person name="James T.Y."/>
            <person name="O'Malley M.A."/>
            <person name="Stajich J.E."/>
            <person name="Spatafora J.W."/>
            <person name="Visel A."/>
            <person name="Grigoriev I.V."/>
        </authorList>
    </citation>
    <scope>NUCLEOTIDE SEQUENCE [LARGE SCALE GENOMIC DNA]</scope>
    <source>
        <strain evidence="5 6">NRRL 1336</strain>
    </source>
</reference>
<dbReference type="PROSITE" id="PS51450">
    <property type="entry name" value="LRR"/>
    <property type="match status" value="3"/>
</dbReference>
<dbReference type="SMART" id="SM01052">
    <property type="entry name" value="CAP_GLY"/>
    <property type="match status" value="1"/>
</dbReference>